<reference evidence="3" key="1">
    <citation type="submission" date="2020-10" db="EMBL/GenBank/DDBJ databases">
        <title>Microbiome of the Black Sea water column analyzed by genome centric metagenomics.</title>
        <authorList>
            <person name="Cabello-Yeves P.J."/>
            <person name="Callieri C."/>
            <person name="Picazo A."/>
            <person name="Mehrshad M."/>
            <person name="Haro-Moreno J.M."/>
            <person name="Roda-Garcia J."/>
            <person name="Dzembekova N."/>
            <person name="Slabakova V."/>
            <person name="Slabakova N."/>
            <person name="Moncheva S."/>
            <person name="Rodriguez-Valera F."/>
        </authorList>
    </citation>
    <scope>NUCLEOTIDE SEQUENCE</scope>
    <source>
        <strain evidence="3">BS307-5m-G50</strain>
    </source>
</reference>
<dbReference type="SUPFAM" id="SSF52833">
    <property type="entry name" value="Thioredoxin-like"/>
    <property type="match status" value="1"/>
</dbReference>
<gene>
    <name evidence="3" type="ORF">ISQ64_03570</name>
</gene>
<feature type="domain" description="GST N-terminal" evidence="1">
    <location>
        <begin position="1"/>
        <end position="83"/>
    </location>
</feature>
<dbReference type="AlphaFoldDB" id="A0A937IDB7"/>
<dbReference type="Gene3D" id="3.40.30.10">
    <property type="entry name" value="Glutaredoxin"/>
    <property type="match status" value="1"/>
</dbReference>
<dbReference type="PANTHER" id="PTHR44051:SF8">
    <property type="entry name" value="GLUTATHIONE S-TRANSFERASE GSTA"/>
    <property type="match status" value="1"/>
</dbReference>
<comment type="caution">
    <text evidence="3">The sequence shown here is derived from an EMBL/GenBank/DDBJ whole genome shotgun (WGS) entry which is preliminary data.</text>
</comment>
<feature type="domain" description="GST C-terminal" evidence="2">
    <location>
        <begin position="88"/>
        <end position="204"/>
    </location>
</feature>
<accession>A0A937IDB7</accession>
<proteinExistence type="predicted"/>
<evidence type="ECO:0000259" key="2">
    <source>
        <dbReference type="PROSITE" id="PS50405"/>
    </source>
</evidence>
<evidence type="ECO:0000313" key="3">
    <source>
        <dbReference type="EMBL" id="MBL6818464.1"/>
    </source>
</evidence>
<dbReference type="Proteomes" id="UP000711391">
    <property type="component" value="Unassembled WGS sequence"/>
</dbReference>
<dbReference type="InterPro" id="IPR004045">
    <property type="entry name" value="Glutathione_S-Trfase_N"/>
</dbReference>
<dbReference type="SFLD" id="SFLDS00019">
    <property type="entry name" value="Glutathione_Transferase_(cytos"/>
    <property type="match status" value="1"/>
</dbReference>
<dbReference type="EMBL" id="JADHQD010000019">
    <property type="protein sequence ID" value="MBL6818464.1"/>
    <property type="molecule type" value="Genomic_DNA"/>
</dbReference>
<dbReference type="InterPro" id="IPR010987">
    <property type="entry name" value="Glutathione-S-Trfase_C-like"/>
</dbReference>
<dbReference type="Pfam" id="PF13409">
    <property type="entry name" value="GST_N_2"/>
    <property type="match status" value="1"/>
</dbReference>
<evidence type="ECO:0000313" key="4">
    <source>
        <dbReference type="Proteomes" id="UP000711391"/>
    </source>
</evidence>
<dbReference type="Gene3D" id="1.20.1050.10">
    <property type="match status" value="1"/>
</dbReference>
<dbReference type="SUPFAM" id="SSF47616">
    <property type="entry name" value="GST C-terminal domain-like"/>
    <property type="match status" value="1"/>
</dbReference>
<organism evidence="3 4">
    <name type="scientific">SAR86 cluster bacterium</name>
    <dbReference type="NCBI Taxonomy" id="2030880"/>
    <lineage>
        <taxon>Bacteria</taxon>
        <taxon>Pseudomonadati</taxon>
        <taxon>Pseudomonadota</taxon>
        <taxon>Gammaproteobacteria</taxon>
        <taxon>SAR86 cluster</taxon>
    </lineage>
</organism>
<dbReference type="PROSITE" id="PS50405">
    <property type="entry name" value="GST_CTER"/>
    <property type="match status" value="1"/>
</dbReference>
<dbReference type="SFLD" id="SFLDG00358">
    <property type="entry name" value="Main_(cytGST)"/>
    <property type="match status" value="1"/>
</dbReference>
<name>A0A937IDB7_9GAMM</name>
<dbReference type="PANTHER" id="PTHR44051">
    <property type="entry name" value="GLUTATHIONE S-TRANSFERASE-RELATED"/>
    <property type="match status" value="1"/>
</dbReference>
<protein>
    <submittedName>
        <fullName evidence="3">Glutathione S-transferase family protein</fullName>
    </submittedName>
</protein>
<dbReference type="Pfam" id="PF00043">
    <property type="entry name" value="GST_C"/>
    <property type="match status" value="1"/>
</dbReference>
<dbReference type="InterPro" id="IPR004046">
    <property type="entry name" value="GST_C"/>
</dbReference>
<dbReference type="InterPro" id="IPR036249">
    <property type="entry name" value="Thioredoxin-like_sf"/>
</dbReference>
<sequence length="204" mass="23556">MKLYSSKLAPSPLKVVIFLKEKVILDQVEIVNLDLGKLEHKTPEYKAIAPNSRVPALQLDDGTIILETTAICRYLEALYPEPNLFGESPIEIASIEMWYSRVTYELMVPLMHGFRHTHPHMSQMENQNQEYGLAQRELAVKSLDTYNNIIASREYIAGERFTYADIQMVTSLQFLVRLNRLDIQDYENLNDYINQVSSRPSFLV</sequence>
<dbReference type="InterPro" id="IPR040079">
    <property type="entry name" value="Glutathione_S-Trfase"/>
</dbReference>
<dbReference type="CDD" id="cd03051">
    <property type="entry name" value="GST_N_GTT2_like"/>
    <property type="match status" value="1"/>
</dbReference>
<evidence type="ECO:0000259" key="1">
    <source>
        <dbReference type="PROSITE" id="PS50404"/>
    </source>
</evidence>
<dbReference type="InterPro" id="IPR034345">
    <property type="entry name" value="Gtt2-like_N"/>
</dbReference>
<dbReference type="PROSITE" id="PS50404">
    <property type="entry name" value="GST_NTER"/>
    <property type="match status" value="1"/>
</dbReference>
<dbReference type="InterPro" id="IPR036282">
    <property type="entry name" value="Glutathione-S-Trfase_C_sf"/>
</dbReference>